<evidence type="ECO:0000313" key="2">
    <source>
        <dbReference type="EMBL" id="MFH7598848.1"/>
    </source>
</evidence>
<comment type="caution">
    <text evidence="2">The sequence shown here is derived from an EMBL/GenBank/DDBJ whole genome shotgun (WGS) entry which is preliminary data.</text>
</comment>
<sequence>MPGFLLRAFLLLAVECGAAALLRDPGTPWIPVLLAVFVAGSAVPHGTEAELGARFLVAVTAVGVARLGASAWEGHGPAAPAGLVVLLLLQTGALLRLSLRGRRGRRPVRRRGRRR</sequence>
<protein>
    <submittedName>
        <fullName evidence="2">Uncharacterized protein</fullName>
    </submittedName>
</protein>
<dbReference type="EMBL" id="JBBDHD010000097">
    <property type="protein sequence ID" value="MFH7598848.1"/>
    <property type="molecule type" value="Genomic_DNA"/>
</dbReference>
<keyword evidence="1" id="KW-0812">Transmembrane</keyword>
<organism evidence="2 3">
    <name type="scientific">Streptomyces racemochromogenes</name>
    <dbReference type="NCBI Taxonomy" id="67353"/>
    <lineage>
        <taxon>Bacteria</taxon>
        <taxon>Bacillati</taxon>
        <taxon>Actinomycetota</taxon>
        <taxon>Actinomycetes</taxon>
        <taxon>Kitasatosporales</taxon>
        <taxon>Streptomycetaceae</taxon>
        <taxon>Streptomyces</taxon>
    </lineage>
</organism>
<keyword evidence="1" id="KW-1133">Transmembrane helix</keyword>
<dbReference type="Proteomes" id="UP001610631">
    <property type="component" value="Unassembled WGS sequence"/>
</dbReference>
<dbReference type="RefSeq" id="WP_395512525.1">
    <property type="nucleotide sequence ID" value="NZ_JBBDHD010000097.1"/>
</dbReference>
<name>A0ABW7PKB1_9ACTN</name>
<gene>
    <name evidence="2" type="ORF">WDV06_27690</name>
</gene>
<keyword evidence="3" id="KW-1185">Reference proteome</keyword>
<keyword evidence="1" id="KW-0472">Membrane</keyword>
<proteinExistence type="predicted"/>
<accession>A0ABW7PKB1</accession>
<evidence type="ECO:0000256" key="1">
    <source>
        <dbReference type="SAM" id="Phobius"/>
    </source>
</evidence>
<reference evidence="2 3" key="1">
    <citation type="submission" date="2024-03" db="EMBL/GenBank/DDBJ databases">
        <title>Whole genome sequencing of Streptomyces racemochromogenes, to identify antimicrobial biosynthetic gene clusters.</title>
        <authorList>
            <person name="Suryawanshi P."/>
            <person name="Krishnaraj P.U."/>
            <person name="Arun Y.P."/>
            <person name="Suryawanshi M.P."/>
            <person name="Rakshit O."/>
        </authorList>
    </citation>
    <scope>NUCLEOTIDE SEQUENCE [LARGE SCALE GENOMIC DNA]</scope>
    <source>
        <strain evidence="2 3">AUDT626</strain>
    </source>
</reference>
<feature type="transmembrane region" description="Helical" evidence="1">
    <location>
        <begin position="78"/>
        <end position="99"/>
    </location>
</feature>
<evidence type="ECO:0000313" key="3">
    <source>
        <dbReference type="Proteomes" id="UP001610631"/>
    </source>
</evidence>